<dbReference type="EMBL" id="GU568005">
    <property type="protein sequence ID" value="ADI23092.1"/>
    <property type="molecule type" value="Genomic_DNA"/>
</dbReference>
<evidence type="ECO:0000256" key="1">
    <source>
        <dbReference type="SAM" id="SignalP"/>
    </source>
</evidence>
<feature type="signal peptide" evidence="1">
    <location>
        <begin position="1"/>
        <end position="18"/>
    </location>
</feature>
<dbReference type="SMART" id="SM00564">
    <property type="entry name" value="PQQ"/>
    <property type="match status" value="5"/>
</dbReference>
<feature type="domain" description="Pyrrolo-quinoline quinone repeat" evidence="2">
    <location>
        <begin position="296"/>
        <end position="424"/>
    </location>
</feature>
<evidence type="ECO:0000313" key="3">
    <source>
        <dbReference type="EMBL" id="ADI23092.1"/>
    </source>
</evidence>
<protein>
    <recommendedName>
        <fullName evidence="2">Pyrrolo-quinoline quinone repeat domain-containing protein</fullName>
    </recommendedName>
</protein>
<dbReference type="Pfam" id="PF13360">
    <property type="entry name" value="PQQ_2"/>
    <property type="match status" value="2"/>
</dbReference>
<dbReference type="InterPro" id="IPR018391">
    <property type="entry name" value="PQQ_b-propeller_rpt"/>
</dbReference>
<dbReference type="AlphaFoldDB" id="E7C6L8"/>
<dbReference type="InterPro" id="IPR011047">
    <property type="entry name" value="Quinoprotein_ADH-like_sf"/>
</dbReference>
<dbReference type="Gene3D" id="2.130.10.10">
    <property type="entry name" value="YVTN repeat-like/Quinoprotein amine dehydrogenase"/>
    <property type="match status" value="2"/>
</dbReference>
<accession>E7C6L8</accession>
<dbReference type="SUPFAM" id="SSF50998">
    <property type="entry name" value="Quinoprotein alcohol dehydrogenase-like"/>
    <property type="match status" value="1"/>
</dbReference>
<evidence type="ECO:0000259" key="2">
    <source>
        <dbReference type="Pfam" id="PF13360"/>
    </source>
</evidence>
<dbReference type="InterPro" id="IPR015943">
    <property type="entry name" value="WD40/YVTN_repeat-like_dom_sf"/>
</dbReference>
<organism evidence="3">
    <name type="scientific">uncultured gamma proteobacterium HF0770_07M15</name>
    <dbReference type="NCBI Taxonomy" id="723575"/>
    <lineage>
        <taxon>Bacteria</taxon>
        <taxon>Pseudomonadati</taxon>
        <taxon>Pseudomonadota</taxon>
        <taxon>Gammaproteobacteria</taxon>
        <taxon>environmental samples</taxon>
    </lineage>
</organism>
<dbReference type="Gene3D" id="2.40.10.480">
    <property type="match status" value="1"/>
</dbReference>
<keyword evidence="1" id="KW-0732">Signal</keyword>
<dbReference type="PANTHER" id="PTHR34512">
    <property type="entry name" value="CELL SURFACE PROTEIN"/>
    <property type="match status" value="1"/>
</dbReference>
<dbReference type="PANTHER" id="PTHR34512:SF30">
    <property type="entry name" value="OUTER MEMBRANE PROTEIN ASSEMBLY FACTOR BAMB"/>
    <property type="match status" value="1"/>
</dbReference>
<reference evidence="3" key="1">
    <citation type="submission" date="2010-01" db="EMBL/GenBank/DDBJ databases">
        <title>Genome fragments of uncultured bacteria from the North Pacific subtropical Gyre.</title>
        <authorList>
            <person name="Pham V.D."/>
            <person name="Delong E.F."/>
        </authorList>
    </citation>
    <scope>NUCLEOTIDE SEQUENCE</scope>
</reference>
<name>E7C6L8_9GAMM</name>
<feature type="chain" id="PRO_5003216153" description="Pyrrolo-quinoline quinone repeat domain-containing protein" evidence="1">
    <location>
        <begin position="19"/>
        <end position="433"/>
    </location>
</feature>
<sequence>MTKKLILILAAFTLTASAADWANWRGPNHNGSTEAAGLPVKFSKTENIAWKVTMPGPSAATPIILGDKVFVSSTDPKAKELLALCLDRRTGKEIWRHVVGSGYQLDNRSNYASPSPATDGEVVTFFYGNGDLATFDLNGKKLWAKKIQAEENGFAFQWTFSSSPLLHDGILYLQVLQRNTGVRGHGKANGNKSYLLALDPKTGKQLWKHNRPSNAKAESLEAFSTPMPFTHNGREELLIVGGDCLTGHNPKTGKELWRWGTWNPSRIGHWRLVPSPAAGGGVILACAPKGSPVYAVKAGAKDEGELAWKSAGRTDDISSDVCTPLFYQGKFYVMYGEGRDKMLSCVNPATGKAYWQINLESQPKIRTSPTAADGKIYLQNHAGAAFVVDAKNGKILNRTMLGEKGDDLTRASVAIAGGQLFIRTNGALFCVGK</sequence>
<feature type="domain" description="Pyrrolo-quinoline quinone repeat" evidence="2">
    <location>
        <begin position="44"/>
        <end position="153"/>
    </location>
</feature>
<proteinExistence type="predicted"/>
<dbReference type="InterPro" id="IPR002372">
    <property type="entry name" value="PQQ_rpt_dom"/>
</dbReference>